<feature type="transmembrane region" description="Helical" evidence="1">
    <location>
        <begin position="16"/>
        <end position="36"/>
    </location>
</feature>
<keyword evidence="1" id="KW-0472">Membrane</keyword>
<accession>A0A1R3WKW4</accession>
<dbReference type="EMBL" id="FTPR01000001">
    <property type="protein sequence ID" value="SIT78831.1"/>
    <property type="molecule type" value="Genomic_DNA"/>
</dbReference>
<dbReference type="OrthoDB" id="5186924at2"/>
<keyword evidence="1" id="KW-0812">Transmembrane</keyword>
<evidence type="ECO:0000313" key="3">
    <source>
        <dbReference type="EMBL" id="SIT78831.1"/>
    </source>
</evidence>
<reference evidence="4" key="1">
    <citation type="submission" date="2017-01" db="EMBL/GenBank/DDBJ databases">
        <authorList>
            <person name="Varghese N."/>
            <person name="Submissions S."/>
        </authorList>
    </citation>
    <scope>NUCLEOTIDE SEQUENCE [LARGE SCALE GENOMIC DNA]</scope>
    <source>
        <strain evidence="4">DSM 29591</strain>
    </source>
</reference>
<dbReference type="AlphaFoldDB" id="A0A1R3WKW4"/>
<feature type="transmembrane region" description="Helical" evidence="1">
    <location>
        <begin position="48"/>
        <end position="70"/>
    </location>
</feature>
<protein>
    <submittedName>
        <fullName evidence="3">Putative tricarboxylic transport membrane protein</fullName>
    </submittedName>
</protein>
<dbReference type="STRING" id="287098.SAMN05421665_0834"/>
<gene>
    <name evidence="3" type="ORF">SAMN05421665_0834</name>
</gene>
<keyword evidence="1" id="KW-1133">Transmembrane helix</keyword>
<proteinExistence type="predicted"/>
<evidence type="ECO:0000259" key="2">
    <source>
        <dbReference type="Pfam" id="PF07331"/>
    </source>
</evidence>
<feature type="domain" description="DUF1468" evidence="2">
    <location>
        <begin position="17"/>
        <end position="151"/>
    </location>
</feature>
<evidence type="ECO:0000256" key="1">
    <source>
        <dbReference type="SAM" id="Phobius"/>
    </source>
</evidence>
<dbReference type="RefSeq" id="WP_076658478.1">
    <property type="nucleotide sequence ID" value="NZ_FTPR01000001.1"/>
</dbReference>
<evidence type="ECO:0000313" key="4">
    <source>
        <dbReference type="Proteomes" id="UP000186997"/>
    </source>
</evidence>
<name>A0A1R3WKW4_9RHOB</name>
<keyword evidence="4" id="KW-1185">Reference proteome</keyword>
<feature type="transmembrane region" description="Helical" evidence="1">
    <location>
        <begin position="127"/>
        <end position="154"/>
    </location>
</feature>
<feature type="transmembrane region" description="Helical" evidence="1">
    <location>
        <begin position="82"/>
        <end position="99"/>
    </location>
</feature>
<dbReference type="Pfam" id="PF07331">
    <property type="entry name" value="TctB"/>
    <property type="match status" value="1"/>
</dbReference>
<organism evidence="3 4">
    <name type="scientific">Yoonia rosea</name>
    <dbReference type="NCBI Taxonomy" id="287098"/>
    <lineage>
        <taxon>Bacteria</taxon>
        <taxon>Pseudomonadati</taxon>
        <taxon>Pseudomonadota</taxon>
        <taxon>Alphaproteobacteria</taxon>
        <taxon>Rhodobacterales</taxon>
        <taxon>Paracoccaceae</taxon>
        <taxon>Yoonia</taxon>
    </lineage>
</organism>
<sequence>MALIEEHQRQSKAARAVSGAVLLVAGLVISFFAWGYPTGSLNQMGPGFIPQTIGVLISLLAVAILIVDLGDPELERPGAIQWRSLCFVSAGIIIFAVLVDRAGLVPSMFLAVGVSMFADDQSKPLTVLIYSIIAAGLGWLLFLVGLGLPIPAFWRW</sequence>
<dbReference type="Proteomes" id="UP000186997">
    <property type="component" value="Unassembled WGS sequence"/>
</dbReference>
<dbReference type="InterPro" id="IPR009936">
    <property type="entry name" value="DUF1468"/>
</dbReference>